<evidence type="ECO:0000256" key="1">
    <source>
        <dbReference type="ARBA" id="ARBA00004141"/>
    </source>
</evidence>
<keyword evidence="3" id="KW-0633">Potassium transport</keyword>
<dbReference type="InterPro" id="IPR028325">
    <property type="entry name" value="VG_K_chnl"/>
</dbReference>
<organism evidence="15 16">
    <name type="scientific">Sinanodonta woodiana</name>
    <name type="common">Chinese pond mussel</name>
    <name type="synonym">Anodonta woodiana</name>
    <dbReference type="NCBI Taxonomy" id="1069815"/>
    <lineage>
        <taxon>Eukaryota</taxon>
        <taxon>Metazoa</taxon>
        <taxon>Spiralia</taxon>
        <taxon>Lophotrochozoa</taxon>
        <taxon>Mollusca</taxon>
        <taxon>Bivalvia</taxon>
        <taxon>Autobranchia</taxon>
        <taxon>Heteroconchia</taxon>
        <taxon>Palaeoheterodonta</taxon>
        <taxon>Unionida</taxon>
        <taxon>Unionoidea</taxon>
        <taxon>Unionidae</taxon>
        <taxon>Unioninae</taxon>
        <taxon>Sinanodonta</taxon>
    </lineage>
</organism>
<feature type="transmembrane region" description="Helical" evidence="13">
    <location>
        <begin position="376"/>
        <end position="409"/>
    </location>
</feature>
<dbReference type="GO" id="GO:0005267">
    <property type="term" value="F:potassium channel activity"/>
    <property type="evidence" value="ECO:0007669"/>
    <property type="project" value="UniProtKB-KW"/>
</dbReference>
<comment type="subcellular location">
    <subcellularLocation>
        <location evidence="1">Membrane</location>
        <topology evidence="1">Multi-pass membrane protein</topology>
    </subcellularLocation>
</comment>
<proteinExistence type="predicted"/>
<evidence type="ECO:0000256" key="12">
    <source>
        <dbReference type="SAM" id="MobiDB-lite"/>
    </source>
</evidence>
<dbReference type="Gene3D" id="1.20.120.350">
    <property type="entry name" value="Voltage-gated potassium channels. Chain C"/>
    <property type="match status" value="1"/>
</dbReference>
<dbReference type="InterPro" id="IPR003974">
    <property type="entry name" value="K_chnl_volt-dep_Kv3"/>
</dbReference>
<dbReference type="PRINTS" id="PR01498">
    <property type="entry name" value="SHAWCHANNEL"/>
</dbReference>
<dbReference type="Pfam" id="PF02214">
    <property type="entry name" value="BTB_2"/>
    <property type="match status" value="1"/>
</dbReference>
<keyword evidence="2" id="KW-0813">Transport</keyword>
<evidence type="ECO:0000313" key="16">
    <source>
        <dbReference type="Proteomes" id="UP001634394"/>
    </source>
</evidence>
<evidence type="ECO:0000256" key="2">
    <source>
        <dbReference type="ARBA" id="ARBA00022448"/>
    </source>
</evidence>
<keyword evidence="4 13" id="KW-0812">Transmembrane</keyword>
<gene>
    <name evidence="15" type="ORF">ACJMK2_020516</name>
</gene>
<keyword evidence="7" id="KW-0630">Potassium</keyword>
<evidence type="ECO:0000256" key="7">
    <source>
        <dbReference type="ARBA" id="ARBA00022958"/>
    </source>
</evidence>
<evidence type="ECO:0000256" key="4">
    <source>
        <dbReference type="ARBA" id="ARBA00022692"/>
    </source>
</evidence>
<evidence type="ECO:0000256" key="8">
    <source>
        <dbReference type="ARBA" id="ARBA00022989"/>
    </source>
</evidence>
<dbReference type="Gene3D" id="3.30.710.10">
    <property type="entry name" value="Potassium Channel Kv1.1, Chain A"/>
    <property type="match status" value="1"/>
</dbReference>
<keyword evidence="5" id="KW-0631">Potassium channel</keyword>
<evidence type="ECO:0000256" key="9">
    <source>
        <dbReference type="ARBA" id="ARBA00023065"/>
    </source>
</evidence>
<feature type="domain" description="BTB" evidence="14">
    <location>
        <begin position="32"/>
        <end position="135"/>
    </location>
</feature>
<dbReference type="GO" id="GO:0034702">
    <property type="term" value="C:monoatomic ion channel complex"/>
    <property type="evidence" value="ECO:0007669"/>
    <property type="project" value="UniProtKB-KW"/>
</dbReference>
<feature type="transmembrane region" description="Helical" evidence="13">
    <location>
        <begin position="221"/>
        <end position="242"/>
    </location>
</feature>
<dbReference type="InterPro" id="IPR003968">
    <property type="entry name" value="K_chnl_volt-dep_Kv"/>
</dbReference>
<sequence length="555" mass="62431">MEVDHSRRSLMAPKISLLSHLISSGLDKNNSNRIVINVGGARYETYKTTLKNIPDTRLSWLTNTTGSNSDYDPVTGEYFFDRHPGVFNMILNYYRTGKLHAPTDVCGPLFEEELAFWGIDEKQIEPCCWSNYRAHRDAQVTLAEYDGECICNTICLSYICLAQVFAFVSLGHIMTSILVFCMESHILFRYRTDGEDTHYISSVRDKELFTRPVHFLEITEYMCIAFFTLEILLRLSFCPSLMAYIKQFFNWLDVLAILPFYVYLLITTIDPSMGQKEGMRFLNALRLIRIFRSFRLTRYVSGLKILGFTLKASAKELLLLILVLLIGGLVFACLIYYAEQVEENSKNSFPDIPSAFWWAVVTMTTIGYGDLYPRTALGYIVGIICAVCGLLMLALPVPVIVSNFTLYYSHAQAKMSLPKKSKNRIFFQAANVLKEHDSSESGFAESDVDLTASNSNESLVRGGSNDSAIDTSLCSGKKEPGVSVIYIDEDQSMSESPITLSRANRRQLPPLKSVTGPAHIQPSNTEVPLSRQRRVSATVVPAAAARRCSMTHVQM</sequence>
<keyword evidence="10 13" id="KW-0472">Membrane</keyword>
<protein>
    <recommendedName>
        <fullName evidence="14">BTB domain-containing protein</fullName>
    </recommendedName>
</protein>
<dbReference type="FunFam" id="3.30.710.10:FF:000002">
    <property type="entry name" value="Potassium voltage-gated channel subfamily C member 2"/>
    <property type="match status" value="1"/>
</dbReference>
<dbReference type="InterPro" id="IPR011333">
    <property type="entry name" value="SKP1/BTB/POZ_sf"/>
</dbReference>
<dbReference type="PRINTS" id="PR01491">
    <property type="entry name" value="KVCHANNEL"/>
</dbReference>
<feature type="transmembrane region" description="Helical" evidence="13">
    <location>
        <begin position="248"/>
        <end position="266"/>
    </location>
</feature>
<evidence type="ECO:0000256" key="13">
    <source>
        <dbReference type="SAM" id="Phobius"/>
    </source>
</evidence>
<dbReference type="Pfam" id="PF00520">
    <property type="entry name" value="Ion_trans"/>
    <property type="match status" value="1"/>
</dbReference>
<evidence type="ECO:0000256" key="11">
    <source>
        <dbReference type="ARBA" id="ARBA00023303"/>
    </source>
</evidence>
<accession>A0ABD3U281</accession>
<evidence type="ECO:0000256" key="3">
    <source>
        <dbReference type="ARBA" id="ARBA00022538"/>
    </source>
</evidence>
<dbReference type="EMBL" id="JBJQND010000017">
    <property type="protein sequence ID" value="KAL3842512.1"/>
    <property type="molecule type" value="Genomic_DNA"/>
</dbReference>
<keyword evidence="6" id="KW-0851">Voltage-gated channel</keyword>
<keyword evidence="11" id="KW-0407">Ion channel</keyword>
<dbReference type="PANTHER" id="PTHR11537">
    <property type="entry name" value="VOLTAGE-GATED POTASSIUM CHANNEL"/>
    <property type="match status" value="1"/>
</dbReference>
<feature type="transmembrane region" description="Helical" evidence="13">
    <location>
        <begin position="156"/>
        <end position="181"/>
    </location>
</feature>
<evidence type="ECO:0000256" key="6">
    <source>
        <dbReference type="ARBA" id="ARBA00022882"/>
    </source>
</evidence>
<dbReference type="SUPFAM" id="SSF54695">
    <property type="entry name" value="POZ domain"/>
    <property type="match status" value="1"/>
</dbReference>
<keyword evidence="8 13" id="KW-1133">Transmembrane helix</keyword>
<feature type="transmembrane region" description="Helical" evidence="13">
    <location>
        <begin position="317"/>
        <end position="338"/>
    </location>
</feature>
<evidence type="ECO:0000256" key="10">
    <source>
        <dbReference type="ARBA" id="ARBA00023136"/>
    </source>
</evidence>
<dbReference type="InterPro" id="IPR005821">
    <property type="entry name" value="Ion_trans_dom"/>
</dbReference>
<dbReference type="Proteomes" id="UP001634394">
    <property type="component" value="Unassembled WGS sequence"/>
</dbReference>
<comment type="caution">
    <text evidence="15">The sequence shown here is derived from an EMBL/GenBank/DDBJ whole genome shotgun (WGS) entry which is preliminary data.</text>
</comment>
<dbReference type="CDD" id="cd18379">
    <property type="entry name" value="BTB_POZ_Kv3_KCNC"/>
    <property type="match status" value="1"/>
</dbReference>
<name>A0ABD3U281_SINWO</name>
<dbReference type="SUPFAM" id="SSF81324">
    <property type="entry name" value="Voltage-gated potassium channels"/>
    <property type="match status" value="1"/>
</dbReference>
<dbReference type="PRINTS" id="PR00169">
    <property type="entry name" value="KCHANNEL"/>
</dbReference>
<dbReference type="FunFam" id="1.10.287.70:FF:000002">
    <property type="entry name" value="Potassium voltage-gated channel subfamily a member"/>
    <property type="match status" value="1"/>
</dbReference>
<keyword evidence="16" id="KW-1185">Reference proteome</keyword>
<evidence type="ECO:0000259" key="14">
    <source>
        <dbReference type="SMART" id="SM00225"/>
    </source>
</evidence>
<dbReference type="InterPro" id="IPR000210">
    <property type="entry name" value="BTB/POZ_dom"/>
</dbReference>
<dbReference type="PANTHER" id="PTHR11537:SF252">
    <property type="entry name" value="POTASSIUM VOLTAGE-GATED CHANNEL PROTEIN SHAW"/>
    <property type="match status" value="1"/>
</dbReference>
<reference evidence="15 16" key="1">
    <citation type="submission" date="2024-11" db="EMBL/GenBank/DDBJ databases">
        <title>Chromosome-level genome assembly of the freshwater bivalve Anodonta woodiana.</title>
        <authorList>
            <person name="Chen X."/>
        </authorList>
    </citation>
    <scope>NUCLEOTIDE SEQUENCE [LARGE SCALE GENOMIC DNA]</scope>
    <source>
        <strain evidence="15">MN2024</strain>
        <tissue evidence="15">Gills</tissue>
    </source>
</reference>
<keyword evidence="9" id="KW-0406">Ion transport</keyword>
<dbReference type="Gene3D" id="1.10.287.70">
    <property type="match status" value="1"/>
</dbReference>
<evidence type="ECO:0000313" key="15">
    <source>
        <dbReference type="EMBL" id="KAL3842512.1"/>
    </source>
</evidence>
<dbReference type="InterPro" id="IPR027359">
    <property type="entry name" value="Volt_channel_dom_sf"/>
</dbReference>
<dbReference type="SMART" id="SM00225">
    <property type="entry name" value="BTB"/>
    <property type="match status" value="1"/>
</dbReference>
<dbReference type="AlphaFoldDB" id="A0ABD3U281"/>
<dbReference type="InterPro" id="IPR003131">
    <property type="entry name" value="T1-type_BTB"/>
</dbReference>
<evidence type="ECO:0000256" key="5">
    <source>
        <dbReference type="ARBA" id="ARBA00022826"/>
    </source>
</evidence>
<feature type="region of interest" description="Disordered" evidence="12">
    <location>
        <begin position="511"/>
        <end position="533"/>
    </location>
</feature>